<organism evidence="5 6">
    <name type="scientific">Ephemerocybe angulata</name>
    <dbReference type="NCBI Taxonomy" id="980116"/>
    <lineage>
        <taxon>Eukaryota</taxon>
        <taxon>Fungi</taxon>
        <taxon>Dikarya</taxon>
        <taxon>Basidiomycota</taxon>
        <taxon>Agaricomycotina</taxon>
        <taxon>Agaricomycetes</taxon>
        <taxon>Agaricomycetidae</taxon>
        <taxon>Agaricales</taxon>
        <taxon>Agaricineae</taxon>
        <taxon>Psathyrellaceae</taxon>
        <taxon>Ephemerocybe</taxon>
    </lineage>
</organism>
<evidence type="ECO:0000313" key="6">
    <source>
        <dbReference type="Proteomes" id="UP000541558"/>
    </source>
</evidence>
<evidence type="ECO:0000259" key="4">
    <source>
        <dbReference type="Pfam" id="PF00108"/>
    </source>
</evidence>
<proteinExistence type="predicted"/>
<evidence type="ECO:0000256" key="1">
    <source>
        <dbReference type="ARBA" id="ARBA00022832"/>
    </source>
</evidence>
<dbReference type="InterPro" id="IPR020616">
    <property type="entry name" value="Thiolase_N"/>
</dbReference>
<keyword evidence="6" id="KW-1185">Reference proteome</keyword>
<dbReference type="InterPro" id="IPR016039">
    <property type="entry name" value="Thiolase-like"/>
</dbReference>
<sequence length="338" mass="35763">MEASFQDLDQPCEHSVWKRAAANRDGMQDTSFLSFQHLHLLHYYVCHRFTSSSSPAKSRVLEQHDHDIGIVPAVRRVAKVASRTASPSSSSCTSSAPSTGIFPPGGGASAAFMAALHAGIAVETSLDTVNRQRLSGLTAVTPIVNEVKAGQIEFGIGTGVESMSNGFGAGAVSQVSEDVLENKDAEDCLLPMGNKAAKAQKEGRFKDEILPIKAKWEHGRGQLTKLSTAKKHGLRVVGKFVTSAVVGVLPAHHGRRSCVRDPHGPPAQAGNGCKGTEMSSSASKGSRRIHRLARSFDSFWVQCLISNSAYADGVSVAGSTTSILGCKSSARDAQVSRP</sequence>
<comment type="caution">
    <text evidence="5">The sequence shown here is derived from an EMBL/GenBank/DDBJ whole genome shotgun (WGS) entry which is preliminary data.</text>
</comment>
<protein>
    <recommendedName>
        <fullName evidence="4">Thiolase N-terminal domain-containing protein</fullName>
    </recommendedName>
</protein>
<dbReference type="SUPFAM" id="SSF53901">
    <property type="entry name" value="Thiolase-like"/>
    <property type="match status" value="1"/>
</dbReference>
<keyword evidence="2" id="KW-0443">Lipid metabolism</keyword>
<dbReference type="GO" id="GO:0003988">
    <property type="term" value="F:acetyl-CoA C-acyltransferase activity"/>
    <property type="evidence" value="ECO:0007669"/>
    <property type="project" value="TreeGrafter"/>
</dbReference>
<dbReference type="GO" id="GO:0005777">
    <property type="term" value="C:peroxisome"/>
    <property type="evidence" value="ECO:0007669"/>
    <property type="project" value="TreeGrafter"/>
</dbReference>
<dbReference type="PANTHER" id="PTHR43853:SF8">
    <property type="entry name" value="3-KETOACYL-COA THIOLASE, PEROXISOMAL"/>
    <property type="match status" value="1"/>
</dbReference>
<name>A0A8H5C2Y5_9AGAR</name>
<dbReference type="Proteomes" id="UP000541558">
    <property type="component" value="Unassembled WGS sequence"/>
</dbReference>
<dbReference type="EMBL" id="JAACJK010000074">
    <property type="protein sequence ID" value="KAF5334230.1"/>
    <property type="molecule type" value="Genomic_DNA"/>
</dbReference>
<dbReference type="InterPro" id="IPR050215">
    <property type="entry name" value="Thiolase-like_sf_Thiolase"/>
</dbReference>
<evidence type="ECO:0000256" key="2">
    <source>
        <dbReference type="ARBA" id="ARBA00023098"/>
    </source>
</evidence>
<dbReference type="AlphaFoldDB" id="A0A8H5C2Y5"/>
<dbReference type="Pfam" id="PF00108">
    <property type="entry name" value="Thiolase_N"/>
    <property type="match status" value="1"/>
</dbReference>
<dbReference type="Gene3D" id="3.40.47.10">
    <property type="match status" value="2"/>
</dbReference>
<dbReference type="GO" id="GO:0006635">
    <property type="term" value="P:fatty acid beta-oxidation"/>
    <property type="evidence" value="ECO:0007669"/>
    <property type="project" value="TreeGrafter"/>
</dbReference>
<dbReference type="GO" id="GO:0010124">
    <property type="term" value="P:phenylacetate catabolic process"/>
    <property type="evidence" value="ECO:0007669"/>
    <property type="project" value="TreeGrafter"/>
</dbReference>
<evidence type="ECO:0000313" key="5">
    <source>
        <dbReference type="EMBL" id="KAF5334230.1"/>
    </source>
</evidence>
<keyword evidence="1" id="KW-0276">Fatty acid metabolism</keyword>
<gene>
    <name evidence="5" type="ORF">D9611_014312</name>
</gene>
<reference evidence="5 6" key="1">
    <citation type="journal article" date="2020" name="ISME J.">
        <title>Uncovering the hidden diversity of litter-decomposition mechanisms in mushroom-forming fungi.</title>
        <authorList>
            <person name="Floudas D."/>
            <person name="Bentzer J."/>
            <person name="Ahren D."/>
            <person name="Johansson T."/>
            <person name="Persson P."/>
            <person name="Tunlid A."/>
        </authorList>
    </citation>
    <scope>NUCLEOTIDE SEQUENCE [LARGE SCALE GENOMIC DNA]</scope>
    <source>
        <strain evidence="5 6">CBS 175.51</strain>
    </source>
</reference>
<feature type="region of interest" description="Disordered" evidence="3">
    <location>
        <begin position="255"/>
        <end position="285"/>
    </location>
</feature>
<feature type="domain" description="Thiolase N-terminal" evidence="4">
    <location>
        <begin position="107"/>
        <end position="193"/>
    </location>
</feature>
<dbReference type="OrthoDB" id="5404651at2759"/>
<evidence type="ECO:0000256" key="3">
    <source>
        <dbReference type="SAM" id="MobiDB-lite"/>
    </source>
</evidence>
<accession>A0A8H5C2Y5</accession>
<dbReference type="PANTHER" id="PTHR43853">
    <property type="entry name" value="3-KETOACYL-COA THIOLASE, PEROXISOMAL"/>
    <property type="match status" value="1"/>
</dbReference>